<comment type="caution">
    <text evidence="9">The sequence shown here is derived from an EMBL/GenBank/DDBJ whole genome shotgun (WGS) entry which is preliminary data.</text>
</comment>
<feature type="non-terminal residue" evidence="9">
    <location>
        <position position="1"/>
    </location>
</feature>
<dbReference type="GO" id="GO:0022857">
    <property type="term" value="F:transmembrane transporter activity"/>
    <property type="evidence" value="ECO:0007669"/>
    <property type="project" value="InterPro"/>
</dbReference>
<keyword evidence="3" id="KW-0813">Transport</keyword>
<dbReference type="EMBL" id="WPOM01000077">
    <property type="protein sequence ID" value="MVN34451.1"/>
    <property type="molecule type" value="Genomic_DNA"/>
</dbReference>
<evidence type="ECO:0000313" key="9">
    <source>
        <dbReference type="EMBL" id="MVN34451.1"/>
    </source>
</evidence>
<protein>
    <submittedName>
        <fullName evidence="9">Iron chelate uptake ABC transporter family permease subunit</fullName>
    </submittedName>
</protein>
<feature type="transmembrane region" description="Helical" evidence="8">
    <location>
        <begin position="13"/>
        <end position="31"/>
    </location>
</feature>
<name>A0A844RRD9_EGGLN</name>
<reference evidence="9 10" key="1">
    <citation type="submission" date="2019-11" db="EMBL/GenBank/DDBJ databases">
        <title>Whole genome shotgun sequencing (WGS) data from Adlercreutzia equolifaciens ResAG-91, Eggerthella lenta MRI-F36, MRI-F37, MRI-F40, ResAG-49, ResAG-88, ResAG-121, ResAG-145, and Gordonibacter sp. ResAG-5, ResAG-26, ResAG-43, ResAG-50, ResAG-59.</title>
        <authorList>
            <person name="Stoll D.A."/>
            <person name="Danylec N."/>
            <person name="Franz C.M.A.P."/>
            <person name="Huch M."/>
        </authorList>
    </citation>
    <scope>NUCLEOTIDE SEQUENCE [LARGE SCALE GENOMIC DNA]</scope>
    <source>
        <strain evidence="9 10">ResAG-88</strain>
    </source>
</reference>
<comment type="subcellular location">
    <subcellularLocation>
        <location evidence="1">Cell membrane</location>
        <topology evidence="1">Multi-pass membrane protein</topology>
    </subcellularLocation>
</comment>
<evidence type="ECO:0000256" key="6">
    <source>
        <dbReference type="ARBA" id="ARBA00022989"/>
    </source>
</evidence>
<evidence type="ECO:0000256" key="4">
    <source>
        <dbReference type="ARBA" id="ARBA00022475"/>
    </source>
</evidence>
<dbReference type="Proteomes" id="UP000436429">
    <property type="component" value="Unassembled WGS sequence"/>
</dbReference>
<evidence type="ECO:0000256" key="5">
    <source>
        <dbReference type="ARBA" id="ARBA00022692"/>
    </source>
</evidence>
<keyword evidence="6 8" id="KW-1133">Transmembrane helix</keyword>
<sequence>VDDVARLATTAEIPIGILTAFVGAPFFLYLITRKKKL</sequence>
<evidence type="ECO:0000256" key="8">
    <source>
        <dbReference type="SAM" id="Phobius"/>
    </source>
</evidence>
<proteinExistence type="inferred from homology"/>
<evidence type="ECO:0000256" key="3">
    <source>
        <dbReference type="ARBA" id="ARBA00022448"/>
    </source>
</evidence>
<comment type="similarity">
    <text evidence="2">Belongs to the binding-protein-dependent transport system permease family. FecCD subfamily.</text>
</comment>
<dbReference type="SUPFAM" id="SSF81345">
    <property type="entry name" value="ABC transporter involved in vitamin B12 uptake, BtuC"/>
    <property type="match status" value="1"/>
</dbReference>
<keyword evidence="4" id="KW-1003">Cell membrane</keyword>
<dbReference type="Pfam" id="PF01032">
    <property type="entry name" value="FecCD"/>
    <property type="match status" value="1"/>
</dbReference>
<evidence type="ECO:0000256" key="2">
    <source>
        <dbReference type="ARBA" id="ARBA00007935"/>
    </source>
</evidence>
<evidence type="ECO:0000256" key="1">
    <source>
        <dbReference type="ARBA" id="ARBA00004651"/>
    </source>
</evidence>
<accession>A0A844RRD9</accession>
<evidence type="ECO:0000256" key="7">
    <source>
        <dbReference type="ARBA" id="ARBA00023136"/>
    </source>
</evidence>
<organism evidence="9 10">
    <name type="scientific">Eggerthella lenta</name>
    <name type="common">Eubacterium lentum</name>
    <dbReference type="NCBI Taxonomy" id="84112"/>
    <lineage>
        <taxon>Bacteria</taxon>
        <taxon>Bacillati</taxon>
        <taxon>Actinomycetota</taxon>
        <taxon>Coriobacteriia</taxon>
        <taxon>Eggerthellales</taxon>
        <taxon>Eggerthellaceae</taxon>
        <taxon>Eggerthella</taxon>
    </lineage>
</organism>
<keyword evidence="7 8" id="KW-0472">Membrane</keyword>
<dbReference type="Gene3D" id="1.10.3470.10">
    <property type="entry name" value="ABC transporter involved in vitamin B12 uptake, BtuC"/>
    <property type="match status" value="1"/>
</dbReference>
<evidence type="ECO:0000313" key="10">
    <source>
        <dbReference type="Proteomes" id="UP000436429"/>
    </source>
</evidence>
<dbReference type="InterPro" id="IPR037294">
    <property type="entry name" value="ABC_BtuC-like"/>
</dbReference>
<dbReference type="GO" id="GO:0005886">
    <property type="term" value="C:plasma membrane"/>
    <property type="evidence" value="ECO:0007669"/>
    <property type="project" value="UniProtKB-SubCell"/>
</dbReference>
<dbReference type="InterPro" id="IPR000522">
    <property type="entry name" value="ABC_transptr_permease_BtuC"/>
</dbReference>
<gene>
    <name evidence="9" type="ORF">GO726_15000</name>
</gene>
<dbReference type="AlphaFoldDB" id="A0A844RRD9"/>
<keyword evidence="5 8" id="KW-0812">Transmembrane</keyword>